<dbReference type="HAMAP" id="MF_00344">
    <property type="entry name" value="GMP_synthase"/>
    <property type="match status" value="1"/>
</dbReference>
<evidence type="ECO:0000256" key="3">
    <source>
        <dbReference type="ARBA" id="ARBA00022598"/>
    </source>
</evidence>
<dbReference type="CDD" id="cd01742">
    <property type="entry name" value="GATase1_GMP_Synthase"/>
    <property type="match status" value="1"/>
</dbReference>
<keyword evidence="3 9" id="KW-0436">Ligase</keyword>
<gene>
    <name evidence="9 12" type="primary">guaA</name>
    <name evidence="12" type="ORF">N7548_00015</name>
</gene>
<dbReference type="Gene3D" id="3.30.300.10">
    <property type="match status" value="1"/>
</dbReference>
<dbReference type="InterPro" id="IPR004739">
    <property type="entry name" value="GMP_synth_GATase"/>
</dbReference>
<comment type="subunit">
    <text evidence="9">Homodimer.</text>
</comment>
<comment type="caution">
    <text evidence="12">The sequence shown here is derived from an EMBL/GenBank/DDBJ whole genome shotgun (WGS) entry which is preliminary data.</text>
</comment>
<evidence type="ECO:0000256" key="10">
    <source>
        <dbReference type="PROSITE-ProRule" id="PRU00886"/>
    </source>
</evidence>
<comment type="catalytic activity">
    <reaction evidence="9">
        <text>XMP + L-glutamine + ATP + H2O = GMP + L-glutamate + AMP + diphosphate + 2 H(+)</text>
        <dbReference type="Rhea" id="RHEA:11680"/>
        <dbReference type="ChEBI" id="CHEBI:15377"/>
        <dbReference type="ChEBI" id="CHEBI:15378"/>
        <dbReference type="ChEBI" id="CHEBI:29985"/>
        <dbReference type="ChEBI" id="CHEBI:30616"/>
        <dbReference type="ChEBI" id="CHEBI:33019"/>
        <dbReference type="ChEBI" id="CHEBI:57464"/>
        <dbReference type="ChEBI" id="CHEBI:58115"/>
        <dbReference type="ChEBI" id="CHEBI:58359"/>
        <dbReference type="ChEBI" id="CHEBI:456215"/>
        <dbReference type="EC" id="6.3.5.2"/>
    </reaction>
</comment>
<dbReference type="Pfam" id="PF00958">
    <property type="entry name" value="GMP_synt_C"/>
    <property type="match status" value="1"/>
</dbReference>
<dbReference type="Proteomes" id="UP001177160">
    <property type="component" value="Unassembled WGS sequence"/>
</dbReference>
<keyword evidence="5 9" id="KW-0332">GMP biosynthesis</keyword>
<evidence type="ECO:0000256" key="8">
    <source>
        <dbReference type="ARBA" id="ARBA00022962"/>
    </source>
</evidence>
<evidence type="ECO:0000313" key="13">
    <source>
        <dbReference type="Proteomes" id="UP001177160"/>
    </source>
</evidence>
<evidence type="ECO:0000256" key="1">
    <source>
        <dbReference type="ARBA" id="ARBA00002332"/>
    </source>
</evidence>
<feature type="active site" evidence="9">
    <location>
        <position position="171"/>
    </location>
</feature>
<evidence type="ECO:0000256" key="7">
    <source>
        <dbReference type="ARBA" id="ARBA00022840"/>
    </source>
</evidence>
<evidence type="ECO:0000256" key="5">
    <source>
        <dbReference type="ARBA" id="ARBA00022749"/>
    </source>
</evidence>
<dbReference type="PRINTS" id="PR00096">
    <property type="entry name" value="GATASE"/>
</dbReference>
<comment type="pathway">
    <text evidence="2 9">Purine metabolism; GMP biosynthesis; GMP from XMP (L-Gln route): step 1/1.</text>
</comment>
<dbReference type="NCBIfam" id="NF000848">
    <property type="entry name" value="PRK00074.1"/>
    <property type="match status" value="1"/>
</dbReference>
<proteinExistence type="inferred from homology"/>
<accession>A0ABT2Y3A3</accession>
<dbReference type="Gene3D" id="3.40.50.880">
    <property type="match status" value="1"/>
</dbReference>
<dbReference type="NCBIfam" id="TIGR00884">
    <property type="entry name" value="guaA_Cterm"/>
    <property type="match status" value="1"/>
</dbReference>
<dbReference type="RefSeq" id="WP_263607322.1">
    <property type="nucleotide sequence ID" value="NZ_JAOVQM010000001.1"/>
</dbReference>
<keyword evidence="7 9" id="KW-0067">ATP-binding</keyword>
<dbReference type="SUPFAM" id="SSF52402">
    <property type="entry name" value="Adenine nucleotide alpha hydrolases-like"/>
    <property type="match status" value="1"/>
</dbReference>
<dbReference type="NCBIfam" id="TIGR00888">
    <property type="entry name" value="guaA_Nterm"/>
    <property type="match status" value="1"/>
</dbReference>
<keyword evidence="13" id="KW-1185">Reference proteome</keyword>
<evidence type="ECO:0000256" key="4">
    <source>
        <dbReference type="ARBA" id="ARBA00022741"/>
    </source>
</evidence>
<dbReference type="InterPro" id="IPR025777">
    <property type="entry name" value="GMPS_ATP_PPase_dom"/>
</dbReference>
<dbReference type="Gene3D" id="3.40.50.620">
    <property type="entry name" value="HUPs"/>
    <property type="match status" value="1"/>
</dbReference>
<dbReference type="InterPro" id="IPR022955">
    <property type="entry name" value="GMP_synthase"/>
</dbReference>
<evidence type="ECO:0000256" key="9">
    <source>
        <dbReference type="HAMAP-Rule" id="MF_00344"/>
    </source>
</evidence>
<feature type="active site" evidence="9">
    <location>
        <position position="169"/>
    </location>
</feature>
<dbReference type="PANTHER" id="PTHR11922">
    <property type="entry name" value="GMP SYNTHASE-RELATED"/>
    <property type="match status" value="1"/>
</dbReference>
<dbReference type="GO" id="GO:0003922">
    <property type="term" value="F:GMP synthase (glutamine-hydrolyzing) activity"/>
    <property type="evidence" value="ECO:0007669"/>
    <property type="project" value="UniProtKB-EC"/>
</dbReference>
<dbReference type="InterPro" id="IPR001674">
    <property type="entry name" value="GMP_synth_C"/>
</dbReference>
<dbReference type="PANTHER" id="PTHR11922:SF2">
    <property type="entry name" value="GMP SYNTHASE [GLUTAMINE-HYDROLYZING]"/>
    <property type="match status" value="1"/>
</dbReference>
<evidence type="ECO:0000259" key="11">
    <source>
        <dbReference type="PROSITE" id="PS51553"/>
    </source>
</evidence>
<evidence type="ECO:0000256" key="6">
    <source>
        <dbReference type="ARBA" id="ARBA00022755"/>
    </source>
</evidence>
<keyword evidence="6 9" id="KW-0658">Purine biosynthesis</keyword>
<comment type="function">
    <text evidence="1 9">Catalyzes the synthesis of GMP from XMP.</text>
</comment>
<dbReference type="EMBL" id="JAOVQM010000001">
    <property type="protein sequence ID" value="MCV2231209.1"/>
    <property type="molecule type" value="Genomic_DNA"/>
</dbReference>
<dbReference type="PRINTS" id="PR00099">
    <property type="entry name" value="CPSGATASE"/>
</dbReference>
<evidence type="ECO:0000256" key="2">
    <source>
        <dbReference type="ARBA" id="ARBA00005153"/>
    </source>
</evidence>
<dbReference type="InterPro" id="IPR029062">
    <property type="entry name" value="Class_I_gatase-like"/>
</dbReference>
<dbReference type="SUPFAM" id="SSF52317">
    <property type="entry name" value="Class I glutamine amidotransferase-like"/>
    <property type="match status" value="1"/>
</dbReference>
<feature type="binding site" evidence="10">
    <location>
        <begin position="222"/>
        <end position="228"/>
    </location>
    <ligand>
        <name>ATP</name>
        <dbReference type="ChEBI" id="CHEBI:30616"/>
    </ligand>
</feature>
<feature type="domain" description="GMPS ATP-PPase" evidence="11">
    <location>
        <begin position="195"/>
        <end position="384"/>
    </location>
</feature>
<dbReference type="PRINTS" id="PR00097">
    <property type="entry name" value="ANTSNTHASEII"/>
</dbReference>
<dbReference type="InterPro" id="IPR014729">
    <property type="entry name" value="Rossmann-like_a/b/a_fold"/>
</dbReference>
<dbReference type="PROSITE" id="PS51273">
    <property type="entry name" value="GATASE_TYPE_1"/>
    <property type="match status" value="1"/>
</dbReference>
<reference evidence="12" key="1">
    <citation type="submission" date="2022-09" db="EMBL/GenBank/DDBJ databases">
        <title>Novel Mycoplasma species identified in domestic and wild animals.</title>
        <authorList>
            <person name="Volokhov D.V."/>
            <person name="Furtak V.A."/>
            <person name="Zagorodnyaya T.A."/>
        </authorList>
    </citation>
    <scope>NUCLEOTIDE SEQUENCE</scope>
    <source>
        <strain evidence="12">Oakley</strain>
    </source>
</reference>
<organism evidence="12 13">
    <name type="scientific">Paracholeplasma manati</name>
    <dbReference type="NCBI Taxonomy" id="591373"/>
    <lineage>
        <taxon>Bacteria</taxon>
        <taxon>Bacillati</taxon>
        <taxon>Mycoplasmatota</taxon>
        <taxon>Mollicutes</taxon>
        <taxon>Acholeplasmatales</taxon>
        <taxon>Acholeplasmataceae</taxon>
        <taxon>Paracholeplasma</taxon>
    </lineage>
</organism>
<dbReference type="CDD" id="cd01997">
    <property type="entry name" value="GMP_synthase_C"/>
    <property type="match status" value="1"/>
</dbReference>
<name>A0ABT2Y3A3_9MOLU</name>
<evidence type="ECO:0000313" key="12">
    <source>
        <dbReference type="EMBL" id="MCV2231209.1"/>
    </source>
</evidence>
<dbReference type="Pfam" id="PF00117">
    <property type="entry name" value="GATase"/>
    <property type="match status" value="1"/>
</dbReference>
<dbReference type="EC" id="6.3.5.2" evidence="9"/>
<dbReference type="InterPro" id="IPR017926">
    <property type="entry name" value="GATASE"/>
</dbReference>
<dbReference type="SUPFAM" id="SSF54810">
    <property type="entry name" value="GMP synthetase C-terminal dimerisation domain"/>
    <property type="match status" value="1"/>
</dbReference>
<keyword evidence="8 9" id="KW-0315">Glutamine amidotransferase</keyword>
<dbReference type="Pfam" id="PF02540">
    <property type="entry name" value="NAD_synthase"/>
    <property type="match status" value="1"/>
</dbReference>
<sequence>MNDKILVLDFGSQYNQLIVRRIRELGVYSELVPHDISLDKIKQDPSIKGLILSGGPHSVYDQDSFTVPKQLFELDIPILGICYGMQLMAHLLGGYVEGSQHHEFGKTYIDLIDENPLTAGLGKTTSVWMSHGDQVKVLPPFFVCTAKSSATEHVMMRHLARRLFGIQFHPEVTHTEQGLYMLEQFVKLTEASRTWSMTTFIESQVEKIQNTVLDQQVILGLSGGVDSSVAAALLDKAIGKQLTCIFVDHGLLRKNEGQEVADYFNQNFQLNLVVVDAKGLFLEKLKGVENPEDKRKIIGKTFIDVFEAETKKLKNATFLAQGTLYTDLIESGTKHAKTIKSHHNVGGLPKEMNLKLIEPLNTLFKDEVRKLGQALGLPEALVQRQPFPGPGLAIRIIGDVTEEKLKIVANSDQILRDEFLTHGLNQSVWQYFTVLTPIKTVGVKGDNRSYEYVLAIRAVTSIDGMTADFAHIPYDVLSKVSSRITNEIKGVGRVVYDITSKPPGTIEWE</sequence>
<feature type="active site" description="Nucleophile" evidence="9">
    <location>
        <position position="82"/>
    </location>
</feature>
<keyword evidence="4 9" id="KW-0547">Nucleotide-binding</keyword>
<dbReference type="InterPro" id="IPR022310">
    <property type="entry name" value="NAD/GMP_synthase"/>
</dbReference>
<protein>
    <recommendedName>
        <fullName evidence="9">GMP synthase [glutamine-hydrolyzing]</fullName>
        <ecNumber evidence="9">6.3.5.2</ecNumber>
    </recommendedName>
    <alternativeName>
        <fullName evidence="9">GMP synthetase</fullName>
    </alternativeName>
    <alternativeName>
        <fullName evidence="9">Glutamine amidotransferase</fullName>
    </alternativeName>
</protein>
<dbReference type="PROSITE" id="PS51553">
    <property type="entry name" value="GMPS_ATP_PPASE"/>
    <property type="match status" value="1"/>
</dbReference>